<accession>A0ABY2ZB08</accession>
<name>A0ABY2ZB08_9GAMM</name>
<evidence type="ECO:0000313" key="1">
    <source>
        <dbReference type="EMBL" id="TPV30095.1"/>
    </source>
</evidence>
<sequence>MNDVYGRMIPTVGLPIQKTVLAYSERTGVQLLDCGENCQGRFEVVTKNVLVACTDSYARARDYYFKETSRLTNEYQSAYNARAREAKAAGLIGYIFREYVCNRITMDQAIMLLNTPRGIPAESLPAFRDAGMKLT</sequence>
<gene>
    <name evidence="1" type="ORF">FJW02_20580</name>
</gene>
<proteinExistence type="predicted"/>
<dbReference type="EMBL" id="VHJB01000090">
    <property type="protein sequence ID" value="TPV30095.1"/>
    <property type="molecule type" value="Genomic_DNA"/>
</dbReference>
<protein>
    <submittedName>
        <fullName evidence="1">Uncharacterized protein</fullName>
    </submittedName>
</protein>
<comment type="caution">
    <text evidence="1">The sequence shown here is derived from an EMBL/GenBank/DDBJ whole genome shotgun (WGS) entry which is preliminary data.</text>
</comment>
<dbReference type="GeneID" id="90523552"/>
<dbReference type="RefSeq" id="WP_140916538.1">
    <property type="nucleotide sequence ID" value="NZ_CP045723.1"/>
</dbReference>
<dbReference type="Proteomes" id="UP000315469">
    <property type="component" value="Unassembled WGS sequence"/>
</dbReference>
<keyword evidence="2" id="KW-1185">Reference proteome</keyword>
<organism evidence="1 2">
    <name type="scientific">Pantoea eucalypti</name>
    <dbReference type="NCBI Taxonomy" id="470933"/>
    <lineage>
        <taxon>Bacteria</taxon>
        <taxon>Pseudomonadati</taxon>
        <taxon>Pseudomonadota</taxon>
        <taxon>Gammaproteobacteria</taxon>
        <taxon>Enterobacterales</taxon>
        <taxon>Erwiniaceae</taxon>
        <taxon>Pantoea</taxon>
    </lineage>
</organism>
<reference evidence="1 2" key="1">
    <citation type="submission" date="2019-06" db="EMBL/GenBank/DDBJ databases">
        <title>Taxogenomics and systematics of the genus Pantoea.</title>
        <authorList>
            <person name="Tambong J.T."/>
        </authorList>
    </citation>
    <scope>NUCLEOTIDE SEQUENCE [LARGE SCALE GENOMIC DNA]</scope>
    <source>
        <strain evidence="1 2">LMG 24197</strain>
    </source>
</reference>
<evidence type="ECO:0000313" key="2">
    <source>
        <dbReference type="Proteomes" id="UP000315469"/>
    </source>
</evidence>